<organism evidence="2 3">
    <name type="scientific">Aerococcus urinaehominis</name>
    <dbReference type="NCBI Taxonomy" id="128944"/>
    <lineage>
        <taxon>Bacteria</taxon>
        <taxon>Bacillati</taxon>
        <taxon>Bacillota</taxon>
        <taxon>Bacilli</taxon>
        <taxon>Lactobacillales</taxon>
        <taxon>Aerococcaceae</taxon>
        <taxon>Aerococcus</taxon>
    </lineage>
</organism>
<reference evidence="3" key="2">
    <citation type="submission" date="2016-01" db="EMBL/GenBank/DDBJ databases">
        <title>Six Aerococcus type strain genome sequencing and assembly using PacBio and Illumina Hiseq.</title>
        <authorList>
            <person name="Carkaci D."/>
            <person name="Dargis R."/>
            <person name="Nielsen X.C."/>
            <person name="Skovgaard O."/>
            <person name="Fuursted K."/>
            <person name="Christensen J.J."/>
        </authorList>
    </citation>
    <scope>NUCLEOTIDE SEQUENCE [LARGE SCALE GENOMIC DNA]</scope>
    <source>
        <strain evidence="3">CCUG42038B</strain>
    </source>
</reference>
<gene>
    <name evidence="2" type="ORF">AWM75_06130</name>
</gene>
<dbReference type="STRING" id="128944.AWM75_06130"/>
<feature type="transmembrane region" description="Helical" evidence="1">
    <location>
        <begin position="162"/>
        <end position="182"/>
    </location>
</feature>
<reference evidence="2 3" key="1">
    <citation type="journal article" date="2016" name="Genome Announc.">
        <title>Complete Genome Sequences of Aerococcus christensenii CCUG 28831T, Aerococcus sanguinicola CCUG 43001T, Aerococcus urinae CCUG 36881T, Aerococcus urinaeequi CCUG 28094T, Aerococcus urinaehominis CCUG 42038 BT, and Aerococcus viridans CCUG 4311T.</title>
        <authorList>
            <person name="Carkaci D."/>
            <person name="Dargis R."/>
            <person name="Nielsen X.C."/>
            <person name="Skovgaard O."/>
            <person name="Fuursted K."/>
            <person name="Christensen J.J."/>
        </authorList>
    </citation>
    <scope>NUCLEOTIDE SEQUENCE [LARGE SCALE GENOMIC DNA]</scope>
    <source>
        <strain evidence="2 3">CCUG42038B</strain>
    </source>
</reference>
<proteinExistence type="predicted"/>
<keyword evidence="3" id="KW-1185">Reference proteome</keyword>
<accession>A0A0X8FLS9</accession>
<dbReference type="Proteomes" id="UP000062260">
    <property type="component" value="Chromosome"/>
</dbReference>
<evidence type="ECO:0000313" key="2">
    <source>
        <dbReference type="EMBL" id="AMB99582.1"/>
    </source>
</evidence>
<keyword evidence="1" id="KW-1133">Transmembrane helix</keyword>
<dbReference type="KEGG" id="auh:AWM75_06130"/>
<feature type="transmembrane region" description="Helical" evidence="1">
    <location>
        <begin position="189"/>
        <end position="207"/>
    </location>
</feature>
<dbReference type="AlphaFoldDB" id="A0A0X8FLS9"/>
<feature type="transmembrane region" description="Helical" evidence="1">
    <location>
        <begin position="48"/>
        <end position="69"/>
    </location>
</feature>
<feature type="transmembrane region" description="Helical" evidence="1">
    <location>
        <begin position="9"/>
        <end position="28"/>
    </location>
</feature>
<protein>
    <submittedName>
        <fullName evidence="2">Uncharacterized protein</fullName>
    </submittedName>
</protein>
<name>A0A0X8FLS9_9LACT</name>
<evidence type="ECO:0000313" key="3">
    <source>
        <dbReference type="Proteomes" id="UP000062260"/>
    </source>
</evidence>
<dbReference type="EMBL" id="CP014163">
    <property type="protein sequence ID" value="AMB99582.1"/>
    <property type="molecule type" value="Genomic_DNA"/>
</dbReference>
<dbReference type="RefSeq" id="WP_067979629.1">
    <property type="nucleotide sequence ID" value="NZ_CP014163.1"/>
</dbReference>
<keyword evidence="1" id="KW-0472">Membrane</keyword>
<sequence>MTKPALSKWITIICFSLYLLIFILFQVGSGMPQTLADYQVAHLQILNWGPYLTLFHLGQNLILTGLVFFTSSRVFKQTFLSGQILTYIVLGKLAGLLSLVFNWPLLAGLASCFICYWYFQTCQNRRTVYAKIFQASLTLGQVLMTCQLSLEGLVSVLSSKNWLLVVLAWSLLVILLVITLYLTKHYQNLAFLINMFVAYLSLAYQLVPWSSYPLTNIATSLIALTLASYLVWDGYRYKRKQVKVSQ</sequence>
<feature type="transmembrane region" description="Helical" evidence="1">
    <location>
        <begin position="213"/>
        <end position="232"/>
    </location>
</feature>
<feature type="transmembrane region" description="Helical" evidence="1">
    <location>
        <begin position="101"/>
        <end position="119"/>
    </location>
</feature>
<evidence type="ECO:0000256" key="1">
    <source>
        <dbReference type="SAM" id="Phobius"/>
    </source>
</evidence>
<keyword evidence="1" id="KW-0812">Transmembrane</keyword>